<keyword evidence="3" id="KW-0547">Nucleotide-binding</keyword>
<dbReference type="SMART" id="SM00220">
    <property type="entry name" value="S_TKc"/>
    <property type="match status" value="1"/>
</dbReference>
<comment type="similarity">
    <text evidence="1">Belongs to the protein kinase superfamily. STE Ser/Thr protein kinase family. MAP kinase kinase kinase subfamily.</text>
</comment>
<organism evidence="7 8">
    <name type="scientific">Haematococcus lacustris</name>
    <name type="common">Green alga</name>
    <name type="synonym">Haematococcus pluvialis</name>
    <dbReference type="NCBI Taxonomy" id="44745"/>
    <lineage>
        <taxon>Eukaryota</taxon>
        <taxon>Viridiplantae</taxon>
        <taxon>Chlorophyta</taxon>
        <taxon>core chlorophytes</taxon>
        <taxon>Chlorophyceae</taxon>
        <taxon>CS clade</taxon>
        <taxon>Chlamydomonadales</taxon>
        <taxon>Haematococcaceae</taxon>
        <taxon>Haematococcus</taxon>
    </lineage>
</organism>
<feature type="non-terminal residue" evidence="7">
    <location>
        <position position="200"/>
    </location>
</feature>
<dbReference type="EMBL" id="BLLF01000729">
    <property type="protein sequence ID" value="GFH14465.1"/>
    <property type="molecule type" value="Genomic_DNA"/>
</dbReference>
<keyword evidence="8" id="KW-1185">Reference proteome</keyword>
<dbReference type="PANTHER" id="PTHR48016">
    <property type="entry name" value="MAP KINASE KINASE KINASE SSK2-RELATED-RELATED"/>
    <property type="match status" value="1"/>
</dbReference>
<dbReference type="PROSITE" id="PS50011">
    <property type="entry name" value="PROTEIN_KINASE_DOM"/>
    <property type="match status" value="1"/>
</dbReference>
<dbReference type="GO" id="GO:0004709">
    <property type="term" value="F:MAP kinase kinase kinase activity"/>
    <property type="evidence" value="ECO:0007669"/>
    <property type="project" value="TreeGrafter"/>
</dbReference>
<evidence type="ECO:0000259" key="6">
    <source>
        <dbReference type="PROSITE" id="PS50011"/>
    </source>
</evidence>
<keyword evidence="5" id="KW-0067">ATP-binding</keyword>
<dbReference type="GO" id="GO:0005737">
    <property type="term" value="C:cytoplasm"/>
    <property type="evidence" value="ECO:0007669"/>
    <property type="project" value="TreeGrafter"/>
</dbReference>
<dbReference type="AlphaFoldDB" id="A0A699YYZ6"/>
<reference evidence="7 8" key="1">
    <citation type="submission" date="2020-02" db="EMBL/GenBank/DDBJ databases">
        <title>Draft genome sequence of Haematococcus lacustris strain NIES-144.</title>
        <authorList>
            <person name="Morimoto D."/>
            <person name="Nakagawa S."/>
            <person name="Yoshida T."/>
            <person name="Sawayama S."/>
        </authorList>
    </citation>
    <scope>NUCLEOTIDE SEQUENCE [LARGE SCALE GENOMIC DNA]</scope>
    <source>
        <strain evidence="7 8">NIES-144</strain>
    </source>
</reference>
<dbReference type="Proteomes" id="UP000485058">
    <property type="component" value="Unassembled WGS sequence"/>
</dbReference>
<comment type="caution">
    <text evidence="7">The sequence shown here is derived from an EMBL/GenBank/DDBJ whole genome shotgun (WGS) entry which is preliminary data.</text>
</comment>
<dbReference type="GO" id="GO:0005524">
    <property type="term" value="F:ATP binding"/>
    <property type="evidence" value="ECO:0007669"/>
    <property type="project" value="UniProtKB-KW"/>
</dbReference>
<sequence length="200" mass="21211">ALCGHQEGGGLAAHLLGGGSIASLLSRFGPLSEPVIRLFTRQLLSGLAYLHAQRTMHRDVKGANLLVEKTGCIKLADFGMAKTIAEAVSFTKSFKGSAFWMAPEVIRQQGHGVAADIWSLGCTVLEMATGKPPWAQCATQVQAIFKIASSSELPAVPAALSPQASEFILLCLQRDPAARPSAEALLRHPFVVIQVGSSYM</sequence>
<evidence type="ECO:0000313" key="8">
    <source>
        <dbReference type="Proteomes" id="UP000485058"/>
    </source>
</evidence>
<evidence type="ECO:0000256" key="1">
    <source>
        <dbReference type="ARBA" id="ARBA00006529"/>
    </source>
</evidence>
<keyword evidence="4 7" id="KW-0418">Kinase</keyword>
<protein>
    <submittedName>
        <fullName evidence="7">Protein kinase domain-containing protein</fullName>
    </submittedName>
</protein>
<evidence type="ECO:0000313" key="7">
    <source>
        <dbReference type="EMBL" id="GFH14465.1"/>
    </source>
</evidence>
<evidence type="ECO:0000256" key="3">
    <source>
        <dbReference type="ARBA" id="ARBA00022741"/>
    </source>
</evidence>
<evidence type="ECO:0000256" key="4">
    <source>
        <dbReference type="ARBA" id="ARBA00022777"/>
    </source>
</evidence>
<dbReference type="SUPFAM" id="SSF56112">
    <property type="entry name" value="Protein kinase-like (PK-like)"/>
    <property type="match status" value="1"/>
</dbReference>
<feature type="non-terminal residue" evidence="7">
    <location>
        <position position="1"/>
    </location>
</feature>
<dbReference type="InterPro" id="IPR000719">
    <property type="entry name" value="Prot_kinase_dom"/>
</dbReference>
<accession>A0A699YYZ6</accession>
<dbReference type="Pfam" id="PF00069">
    <property type="entry name" value="Pkinase"/>
    <property type="match status" value="1"/>
</dbReference>
<proteinExistence type="inferred from homology"/>
<dbReference type="PANTHER" id="PTHR48016:SF56">
    <property type="entry name" value="MAPKK KINASE"/>
    <property type="match status" value="1"/>
</dbReference>
<gene>
    <name evidence="7" type="ORF">HaLaN_10526</name>
</gene>
<dbReference type="InterPro" id="IPR050538">
    <property type="entry name" value="MAP_kinase_kinase_kinase"/>
</dbReference>
<evidence type="ECO:0000256" key="5">
    <source>
        <dbReference type="ARBA" id="ARBA00022840"/>
    </source>
</evidence>
<name>A0A699YYZ6_HAELA</name>
<keyword evidence="2" id="KW-0808">Transferase</keyword>
<dbReference type="Gene3D" id="1.10.510.10">
    <property type="entry name" value="Transferase(Phosphotransferase) domain 1"/>
    <property type="match status" value="1"/>
</dbReference>
<dbReference type="InterPro" id="IPR011009">
    <property type="entry name" value="Kinase-like_dom_sf"/>
</dbReference>
<evidence type="ECO:0000256" key="2">
    <source>
        <dbReference type="ARBA" id="ARBA00022679"/>
    </source>
</evidence>
<feature type="domain" description="Protein kinase" evidence="6">
    <location>
        <begin position="1"/>
        <end position="191"/>
    </location>
</feature>